<dbReference type="InterPro" id="IPR036390">
    <property type="entry name" value="WH_DNA-bd_sf"/>
</dbReference>
<comment type="similarity">
    <text evidence="2">Belongs to the DtxR/MntR family.</text>
</comment>
<evidence type="ECO:0000256" key="10">
    <source>
        <dbReference type="ARBA" id="ARBA00023211"/>
    </source>
</evidence>
<evidence type="ECO:0000256" key="6">
    <source>
        <dbReference type="ARBA" id="ARBA00023015"/>
    </source>
</evidence>
<evidence type="ECO:0000313" key="14">
    <source>
        <dbReference type="Proteomes" id="UP001596317"/>
    </source>
</evidence>
<dbReference type="InterPro" id="IPR001367">
    <property type="entry name" value="Fe_dep_repressor"/>
</dbReference>
<name>A0ABW1ZS13_9DEIO</name>
<comment type="subunit">
    <text evidence="3">Homodimer.</text>
</comment>
<organism evidence="13 14">
    <name type="scientific">Deinococcus multiflagellatus</name>
    <dbReference type="NCBI Taxonomy" id="1656887"/>
    <lineage>
        <taxon>Bacteria</taxon>
        <taxon>Thermotogati</taxon>
        <taxon>Deinococcota</taxon>
        <taxon>Deinococci</taxon>
        <taxon>Deinococcales</taxon>
        <taxon>Deinococcaceae</taxon>
        <taxon>Deinococcus</taxon>
    </lineage>
</organism>
<keyword evidence="8" id="KW-0010">Activator</keyword>
<keyword evidence="6" id="KW-0805">Transcription regulation</keyword>
<dbReference type="SUPFAM" id="SSF46785">
    <property type="entry name" value="Winged helix' DNA-binding domain"/>
    <property type="match status" value="1"/>
</dbReference>
<evidence type="ECO:0000256" key="9">
    <source>
        <dbReference type="ARBA" id="ARBA00023163"/>
    </source>
</evidence>
<evidence type="ECO:0000256" key="8">
    <source>
        <dbReference type="ARBA" id="ARBA00023159"/>
    </source>
</evidence>
<evidence type="ECO:0000313" key="13">
    <source>
        <dbReference type="EMBL" id="MFC6663156.1"/>
    </source>
</evidence>
<keyword evidence="4" id="KW-0963">Cytoplasm</keyword>
<reference evidence="14" key="1">
    <citation type="journal article" date="2019" name="Int. J. Syst. Evol. Microbiol.">
        <title>The Global Catalogue of Microorganisms (GCM) 10K type strain sequencing project: providing services to taxonomists for standard genome sequencing and annotation.</title>
        <authorList>
            <consortium name="The Broad Institute Genomics Platform"/>
            <consortium name="The Broad Institute Genome Sequencing Center for Infectious Disease"/>
            <person name="Wu L."/>
            <person name="Ma J."/>
        </authorList>
    </citation>
    <scope>NUCLEOTIDE SEQUENCE [LARGE SCALE GENOMIC DNA]</scope>
    <source>
        <strain evidence="14">CCUG 63830</strain>
    </source>
</reference>
<evidence type="ECO:0000256" key="3">
    <source>
        <dbReference type="ARBA" id="ARBA00011738"/>
    </source>
</evidence>
<dbReference type="Pfam" id="PF01325">
    <property type="entry name" value="Fe_dep_repress"/>
    <property type="match status" value="1"/>
</dbReference>
<proteinExistence type="inferred from homology"/>
<dbReference type="EMBL" id="JBHSWB010000002">
    <property type="protein sequence ID" value="MFC6663156.1"/>
    <property type="molecule type" value="Genomic_DNA"/>
</dbReference>
<comment type="subcellular location">
    <subcellularLocation>
        <location evidence="1">Cytoplasm</location>
    </subcellularLocation>
</comment>
<dbReference type="Gene3D" id="1.10.60.10">
    <property type="entry name" value="Iron dependent repressor, metal binding and dimerisation domain"/>
    <property type="match status" value="1"/>
</dbReference>
<evidence type="ECO:0000256" key="5">
    <source>
        <dbReference type="ARBA" id="ARBA00022491"/>
    </source>
</evidence>
<dbReference type="SUPFAM" id="SSF47979">
    <property type="entry name" value="Iron-dependent repressor protein, dimerization domain"/>
    <property type="match status" value="1"/>
</dbReference>
<dbReference type="PANTHER" id="PTHR33238:SF11">
    <property type="entry name" value="TRANSCRIPTIONAL REGULATOR MNTR"/>
    <property type="match status" value="1"/>
</dbReference>
<feature type="domain" description="HTH dtxR-type" evidence="12">
    <location>
        <begin position="6"/>
        <end position="66"/>
    </location>
</feature>
<sequence>MPGHTFSPSVEDYLKQMYLLGQDSNVSTQALADAHGVNPASVTAMLRRLTERGLVSHVPYRGAHLTPAGVRAARDVLRRHTLLELYLHEALGYPLSEVHEEAERLEHVMSEGLEARVTEWLGHPAIDPHGDAIPGSDGHPATGSGRRLTDAPLAIMARIIQLPRQPQAAQALNAHALSAGVRVAVLARCPGLGTLTVQAEGAGQPVVLAETVARRICVTLT</sequence>
<keyword evidence="5" id="KW-0678">Repressor</keyword>
<dbReference type="InterPro" id="IPR050536">
    <property type="entry name" value="DtxR_MntR_Metal-Reg"/>
</dbReference>
<accession>A0ABW1ZS13</accession>
<comment type="caution">
    <text evidence="13">The sequence shown here is derived from an EMBL/GenBank/DDBJ whole genome shotgun (WGS) entry which is preliminary data.</text>
</comment>
<keyword evidence="7" id="KW-0238">DNA-binding</keyword>
<dbReference type="InterPro" id="IPR036388">
    <property type="entry name" value="WH-like_DNA-bd_sf"/>
</dbReference>
<dbReference type="InterPro" id="IPR036421">
    <property type="entry name" value="Fe_dep_repressor_sf"/>
</dbReference>
<evidence type="ECO:0000256" key="2">
    <source>
        <dbReference type="ARBA" id="ARBA00007871"/>
    </source>
</evidence>
<dbReference type="InterPro" id="IPR022687">
    <property type="entry name" value="HTH_DTXR"/>
</dbReference>
<dbReference type="PANTHER" id="PTHR33238">
    <property type="entry name" value="IRON (METAL) DEPENDENT REPRESSOR, DTXR FAMILY"/>
    <property type="match status" value="1"/>
</dbReference>
<dbReference type="RefSeq" id="WP_224611871.1">
    <property type="nucleotide sequence ID" value="NZ_JAIQXV010000021.1"/>
</dbReference>
<dbReference type="Pfam" id="PF02742">
    <property type="entry name" value="Fe_dep_repr_C"/>
    <property type="match status" value="1"/>
</dbReference>
<protein>
    <recommendedName>
        <fullName evidence="11">Manganese transport regulator</fullName>
    </recommendedName>
</protein>
<dbReference type="InterPro" id="IPR022689">
    <property type="entry name" value="Iron_dep_repressor"/>
</dbReference>
<keyword evidence="9" id="KW-0804">Transcription</keyword>
<evidence type="ECO:0000256" key="7">
    <source>
        <dbReference type="ARBA" id="ARBA00023125"/>
    </source>
</evidence>
<keyword evidence="14" id="KW-1185">Reference proteome</keyword>
<evidence type="ECO:0000256" key="1">
    <source>
        <dbReference type="ARBA" id="ARBA00004496"/>
    </source>
</evidence>
<evidence type="ECO:0000256" key="4">
    <source>
        <dbReference type="ARBA" id="ARBA00022490"/>
    </source>
</evidence>
<gene>
    <name evidence="13" type="ORF">ACFP90_24230</name>
</gene>
<dbReference type="Gene3D" id="1.10.10.10">
    <property type="entry name" value="Winged helix-like DNA-binding domain superfamily/Winged helix DNA-binding domain"/>
    <property type="match status" value="1"/>
</dbReference>
<evidence type="ECO:0000256" key="11">
    <source>
        <dbReference type="ARBA" id="ARBA00032593"/>
    </source>
</evidence>
<keyword evidence="10" id="KW-0464">Manganese</keyword>
<evidence type="ECO:0000259" key="12">
    <source>
        <dbReference type="PROSITE" id="PS50944"/>
    </source>
</evidence>
<dbReference type="PROSITE" id="PS50944">
    <property type="entry name" value="HTH_DTXR"/>
    <property type="match status" value="1"/>
</dbReference>
<dbReference type="Proteomes" id="UP001596317">
    <property type="component" value="Unassembled WGS sequence"/>
</dbReference>
<dbReference type="SMART" id="SM00529">
    <property type="entry name" value="HTH_DTXR"/>
    <property type="match status" value="1"/>
</dbReference>